<dbReference type="InterPro" id="IPR002528">
    <property type="entry name" value="MATE_fam"/>
</dbReference>
<keyword evidence="2" id="KW-1003">Cell membrane</keyword>
<feature type="transmembrane region" description="Helical" evidence="6">
    <location>
        <begin position="368"/>
        <end position="390"/>
    </location>
</feature>
<dbReference type="AlphaFoldDB" id="A0A9D1YAP3"/>
<gene>
    <name evidence="7" type="ORF">H9841_12035</name>
</gene>
<evidence type="ECO:0000256" key="6">
    <source>
        <dbReference type="SAM" id="Phobius"/>
    </source>
</evidence>
<evidence type="ECO:0000256" key="2">
    <source>
        <dbReference type="ARBA" id="ARBA00022475"/>
    </source>
</evidence>
<keyword evidence="4 6" id="KW-1133">Transmembrane helix</keyword>
<evidence type="ECO:0000256" key="5">
    <source>
        <dbReference type="ARBA" id="ARBA00023136"/>
    </source>
</evidence>
<organism evidence="7 8">
    <name type="scientific">Candidatus Flavonifractor merdigallinarum</name>
    <dbReference type="NCBI Taxonomy" id="2838589"/>
    <lineage>
        <taxon>Bacteria</taxon>
        <taxon>Bacillati</taxon>
        <taxon>Bacillota</taxon>
        <taxon>Clostridia</taxon>
        <taxon>Eubacteriales</taxon>
        <taxon>Oscillospiraceae</taxon>
        <taxon>Flavonifractor</taxon>
    </lineage>
</organism>
<feature type="transmembrane region" description="Helical" evidence="6">
    <location>
        <begin position="179"/>
        <end position="198"/>
    </location>
</feature>
<dbReference type="Pfam" id="PF01554">
    <property type="entry name" value="MatE"/>
    <property type="match status" value="2"/>
</dbReference>
<comment type="caution">
    <text evidence="7">The sequence shown here is derived from an EMBL/GenBank/DDBJ whole genome shotgun (WGS) entry which is preliminary data.</text>
</comment>
<dbReference type="InterPro" id="IPR051327">
    <property type="entry name" value="MATE_MepA_subfamily"/>
</dbReference>
<evidence type="ECO:0000313" key="7">
    <source>
        <dbReference type="EMBL" id="HIY22615.1"/>
    </source>
</evidence>
<feature type="transmembrane region" description="Helical" evidence="6">
    <location>
        <begin position="303"/>
        <end position="328"/>
    </location>
</feature>
<dbReference type="InterPro" id="IPR036890">
    <property type="entry name" value="HATPase_C_sf"/>
</dbReference>
<keyword evidence="3 6" id="KW-0812">Transmembrane</keyword>
<feature type="transmembrane region" description="Helical" evidence="6">
    <location>
        <begin position="120"/>
        <end position="140"/>
    </location>
</feature>
<keyword evidence="5 6" id="KW-0472">Membrane</keyword>
<comment type="subcellular location">
    <subcellularLocation>
        <location evidence="1">Cell membrane</location>
        <topology evidence="1">Multi-pass membrane protein</topology>
    </subcellularLocation>
</comment>
<evidence type="ECO:0000256" key="3">
    <source>
        <dbReference type="ARBA" id="ARBA00022692"/>
    </source>
</evidence>
<dbReference type="Proteomes" id="UP000823868">
    <property type="component" value="Unassembled WGS sequence"/>
</dbReference>
<evidence type="ECO:0008006" key="9">
    <source>
        <dbReference type="Google" id="ProtNLM"/>
    </source>
</evidence>
<feature type="transmembrane region" description="Helical" evidence="6">
    <location>
        <begin position="334"/>
        <end position="356"/>
    </location>
</feature>
<name>A0A9D1YAP3_9FIRM</name>
<accession>A0A9D1YAP3</accession>
<reference evidence="7" key="1">
    <citation type="journal article" date="2021" name="PeerJ">
        <title>Extensive microbial diversity within the chicken gut microbiome revealed by metagenomics and culture.</title>
        <authorList>
            <person name="Gilroy R."/>
            <person name="Ravi A."/>
            <person name="Getino M."/>
            <person name="Pursley I."/>
            <person name="Horton D.L."/>
            <person name="Alikhan N.F."/>
            <person name="Baker D."/>
            <person name="Gharbi K."/>
            <person name="Hall N."/>
            <person name="Watson M."/>
            <person name="Adriaenssens E.M."/>
            <person name="Foster-Nyarko E."/>
            <person name="Jarju S."/>
            <person name="Secka A."/>
            <person name="Antonio M."/>
            <person name="Oren A."/>
            <person name="Chaudhuri R.R."/>
            <person name="La Ragione R."/>
            <person name="Hildebrand F."/>
            <person name="Pallen M.J."/>
        </authorList>
    </citation>
    <scope>NUCLEOTIDE SEQUENCE</scope>
    <source>
        <strain evidence="7">ChiBcec16_6824</strain>
    </source>
</reference>
<dbReference type="PANTHER" id="PTHR43823">
    <property type="entry name" value="SPORULATION PROTEIN YKVU"/>
    <property type="match status" value="1"/>
</dbReference>
<reference evidence="7" key="2">
    <citation type="submission" date="2021-04" db="EMBL/GenBank/DDBJ databases">
        <authorList>
            <person name="Gilroy R."/>
        </authorList>
    </citation>
    <scope>NUCLEOTIDE SEQUENCE</scope>
    <source>
        <strain evidence="7">ChiBcec16_6824</strain>
    </source>
</reference>
<dbReference type="EMBL" id="DXDX01000217">
    <property type="protein sequence ID" value="HIY22615.1"/>
    <property type="molecule type" value="Genomic_DNA"/>
</dbReference>
<protein>
    <recommendedName>
        <fullName evidence="9">Na+-driven multidrug efflux pump</fullName>
    </recommendedName>
</protein>
<evidence type="ECO:0000256" key="1">
    <source>
        <dbReference type="ARBA" id="ARBA00004651"/>
    </source>
</evidence>
<dbReference type="PANTHER" id="PTHR43823:SF3">
    <property type="entry name" value="MULTIDRUG EXPORT PROTEIN MEPA"/>
    <property type="match status" value="1"/>
</dbReference>
<proteinExistence type="predicted"/>
<dbReference type="GO" id="GO:0005886">
    <property type="term" value="C:plasma membrane"/>
    <property type="evidence" value="ECO:0007669"/>
    <property type="project" value="UniProtKB-SubCell"/>
</dbReference>
<sequence>MPSLLSCLGLAIGGLADCVFVGNTIGAVGLTAISIGQPVYMLFNTISYSLSIGGSIFYSNALSDGREEEGNRIFANVLRMDLCTNVILCILGLIFLPQVLSFLGAGTPGTEVWENCEALVRAQLLLVPVMFCQGPFYYFINSDNNPKLAAVALVTSNTIDIVFNYVFVVLMDMGVAGSVYSTGLGAAVMLIISFTHFLQKKGCLRFTFPKFDFSIVVKSFRTGFATSVQYICQFVTILVCNRLLMDISGELGVAVFGIVFNVALVAASVYDAISMALQPMVSTFHGECNKSNIRCTLRQAFKAAMLISVVLIVLLMAIPQWVCFAFGLRTPEELAIGSVAIRIYALCVLPSSINMVMTYYYQALEREFISYMLFILRSLVFFLAFSLILSRLGEQMFWWTYPCMELATLVVLCIYNKYKGSWTYLDEDDSRVYSAFLDSRDTDLGAVEQEVSAYLERLDANPTQTYFATIAVEEVCGVILDKAFSVTEGYIQLTIVPHEDETVTIHVRDNAKEFNPFEMNTDAISLEEGTGLDAIGVKMIKSKAKEFFYRRYAGFNTLVVRV</sequence>
<feature type="transmembrane region" description="Helical" evidence="6">
    <location>
        <begin position="251"/>
        <end position="270"/>
    </location>
</feature>
<feature type="transmembrane region" description="Helical" evidence="6">
    <location>
        <begin position="147"/>
        <end position="167"/>
    </location>
</feature>
<dbReference type="GO" id="GO:0015297">
    <property type="term" value="F:antiporter activity"/>
    <property type="evidence" value="ECO:0007669"/>
    <property type="project" value="InterPro"/>
</dbReference>
<evidence type="ECO:0000256" key="4">
    <source>
        <dbReference type="ARBA" id="ARBA00022989"/>
    </source>
</evidence>
<feature type="transmembrane region" description="Helical" evidence="6">
    <location>
        <begin position="40"/>
        <end position="61"/>
    </location>
</feature>
<feature type="transmembrane region" description="Helical" evidence="6">
    <location>
        <begin position="82"/>
        <end position="100"/>
    </location>
</feature>
<dbReference type="GO" id="GO:0042910">
    <property type="term" value="F:xenobiotic transmembrane transporter activity"/>
    <property type="evidence" value="ECO:0007669"/>
    <property type="project" value="InterPro"/>
</dbReference>
<dbReference type="Gene3D" id="3.30.565.10">
    <property type="entry name" value="Histidine kinase-like ATPase, C-terminal domain"/>
    <property type="match status" value="1"/>
</dbReference>
<evidence type="ECO:0000313" key="8">
    <source>
        <dbReference type="Proteomes" id="UP000823868"/>
    </source>
</evidence>